<reference evidence="1 4" key="2">
    <citation type="submission" date="2019-07" db="EMBL/GenBank/DDBJ databases">
        <title>Whole genome shotgun sequence of Myxococcus fulvus NBRC 100333.</title>
        <authorList>
            <person name="Hosoyama A."/>
            <person name="Uohara A."/>
            <person name="Ohji S."/>
            <person name="Ichikawa N."/>
        </authorList>
    </citation>
    <scope>NUCLEOTIDE SEQUENCE [LARGE SCALE GENOMIC DNA]</scope>
    <source>
        <strain evidence="1 4">NBRC 100333</strain>
    </source>
</reference>
<name>A0A511TFW6_MYXFU</name>
<evidence type="ECO:0008006" key="5">
    <source>
        <dbReference type="Google" id="ProtNLM"/>
    </source>
</evidence>
<evidence type="ECO:0000313" key="3">
    <source>
        <dbReference type="Proteomes" id="UP000183760"/>
    </source>
</evidence>
<evidence type="ECO:0000313" key="4">
    <source>
        <dbReference type="Proteomes" id="UP000321514"/>
    </source>
</evidence>
<sequence>MKTGPQQDVSRWAVALACLSVLGCGDGAEESPAPPLPESVAALAPAGWETVANQYQSFTLSQPATVRFGVGDKWVTRELAAGSVYCFFYPDPAPGLFKTCQRATQPPAPTSGLSPACASFYPAGFTLSSARAAPPIPTLAKPAKGVAITEPTFNTCVVRATDHAADGVSTFARNDYSRRQAFNATNTKQFVYSHDSTWHLYDANTRARLRQLSGPGSDAEPQWHPTNPDLLYYLPTNGVGMRLHEENVTTGTTRVVADFGARVRALWPTANAAWTRSEGSPSADGRYWCFMVDDANWGTLGVFTWDRDTDTLLGSYNTQGDRPDHVSMSPSGSHCVVSGDGPRGTVAFSRDFSSQRQLLHKSEHSDLARDVNGDDVYVAVDYQSNGGEVFMLNLRTGVRTALFNTYASGTATALHISGKAYARPGWVLVSTYADYGGSLQWLHRKLLAVPLQANPSIYTLAHHRTASNGYWTEPLASVNRDFTRVVWNSNWGSGSATDVDTYTVEIPSSALP</sequence>
<reference evidence="2 3" key="1">
    <citation type="submission" date="2016-10" db="EMBL/GenBank/DDBJ databases">
        <authorList>
            <person name="Varghese N."/>
            <person name="Submissions S."/>
        </authorList>
    </citation>
    <scope>NUCLEOTIDE SEQUENCE [LARGE SCALE GENOMIC DNA]</scope>
    <source>
        <strain evidence="2 3">DSM 16525</strain>
    </source>
</reference>
<dbReference type="AlphaFoldDB" id="A0A511TFW6"/>
<dbReference type="RefSeq" id="WP_143097502.1">
    <property type="nucleotide sequence ID" value="NZ_BJXR01000073.1"/>
</dbReference>
<gene>
    <name evidence="1" type="ORF">MFU01_81040</name>
    <name evidence="2" type="ORF">SAMN05443572_11656</name>
</gene>
<dbReference type="PROSITE" id="PS51257">
    <property type="entry name" value="PROKAR_LIPOPROTEIN"/>
    <property type="match status" value="1"/>
</dbReference>
<proteinExistence type="predicted"/>
<dbReference type="EMBL" id="FOIB01000016">
    <property type="protein sequence ID" value="SEU41022.1"/>
    <property type="molecule type" value="Genomic_DNA"/>
</dbReference>
<keyword evidence="3" id="KW-1185">Reference proteome</keyword>
<dbReference type="OrthoDB" id="3260213at2"/>
<dbReference type="EMBL" id="BJXR01000073">
    <property type="protein sequence ID" value="GEN13067.1"/>
    <property type="molecule type" value="Genomic_DNA"/>
</dbReference>
<dbReference type="Proteomes" id="UP000183760">
    <property type="component" value="Unassembled WGS sequence"/>
</dbReference>
<organism evidence="1 4">
    <name type="scientific">Myxococcus fulvus</name>
    <dbReference type="NCBI Taxonomy" id="33"/>
    <lineage>
        <taxon>Bacteria</taxon>
        <taxon>Pseudomonadati</taxon>
        <taxon>Myxococcota</taxon>
        <taxon>Myxococcia</taxon>
        <taxon>Myxococcales</taxon>
        <taxon>Cystobacterineae</taxon>
        <taxon>Myxococcaceae</taxon>
        <taxon>Myxococcus</taxon>
    </lineage>
</organism>
<evidence type="ECO:0000313" key="2">
    <source>
        <dbReference type="EMBL" id="SEU41022.1"/>
    </source>
</evidence>
<dbReference type="Proteomes" id="UP000321514">
    <property type="component" value="Unassembled WGS sequence"/>
</dbReference>
<dbReference type="SUPFAM" id="SSF69304">
    <property type="entry name" value="Tricorn protease N-terminal domain"/>
    <property type="match status" value="1"/>
</dbReference>
<comment type="caution">
    <text evidence="1">The sequence shown here is derived from an EMBL/GenBank/DDBJ whole genome shotgun (WGS) entry which is preliminary data.</text>
</comment>
<protein>
    <recommendedName>
        <fullName evidence="5">Lipoprotein</fullName>
    </recommendedName>
</protein>
<accession>A0A511TFW6</accession>
<evidence type="ECO:0000313" key="1">
    <source>
        <dbReference type="EMBL" id="GEN13067.1"/>
    </source>
</evidence>